<dbReference type="PANTHER" id="PTHR43540">
    <property type="entry name" value="PEROXYUREIDOACRYLATE/UREIDOACRYLATE AMIDOHYDROLASE-RELATED"/>
    <property type="match status" value="1"/>
</dbReference>
<dbReference type="Proteomes" id="UP000597444">
    <property type="component" value="Unassembled WGS sequence"/>
</dbReference>
<reference evidence="3" key="1">
    <citation type="submission" date="2020-10" db="EMBL/GenBank/DDBJ databases">
        <title>Taxonomic study of unclassified bacteria belonging to the class Ktedonobacteria.</title>
        <authorList>
            <person name="Yabe S."/>
            <person name="Wang C.M."/>
            <person name="Zheng Y."/>
            <person name="Sakai Y."/>
            <person name="Cavaletti L."/>
            <person name="Monciardini P."/>
            <person name="Donadio S."/>
        </authorList>
    </citation>
    <scope>NUCLEOTIDE SEQUENCE</scope>
    <source>
        <strain evidence="3">ID150040</strain>
    </source>
</reference>
<organism evidence="3 4">
    <name type="scientific">Reticulibacter mediterranei</name>
    <dbReference type="NCBI Taxonomy" id="2778369"/>
    <lineage>
        <taxon>Bacteria</taxon>
        <taxon>Bacillati</taxon>
        <taxon>Chloroflexota</taxon>
        <taxon>Ktedonobacteria</taxon>
        <taxon>Ktedonobacterales</taxon>
        <taxon>Reticulibacteraceae</taxon>
        <taxon>Reticulibacter</taxon>
    </lineage>
</organism>
<evidence type="ECO:0000256" key="1">
    <source>
        <dbReference type="ARBA" id="ARBA00022801"/>
    </source>
</evidence>
<proteinExistence type="predicted"/>
<feature type="domain" description="Isochorismatase-like" evidence="2">
    <location>
        <begin position="7"/>
        <end position="147"/>
    </location>
</feature>
<dbReference type="Pfam" id="PF00857">
    <property type="entry name" value="Isochorismatase"/>
    <property type="match status" value="1"/>
</dbReference>
<dbReference type="GO" id="GO:0016787">
    <property type="term" value="F:hydrolase activity"/>
    <property type="evidence" value="ECO:0007669"/>
    <property type="project" value="UniProtKB-KW"/>
</dbReference>
<dbReference type="InterPro" id="IPR036380">
    <property type="entry name" value="Isochorismatase-like_sf"/>
</dbReference>
<dbReference type="InterPro" id="IPR050272">
    <property type="entry name" value="Isochorismatase-like_hydrls"/>
</dbReference>
<dbReference type="CDD" id="cd01014">
    <property type="entry name" value="nicotinamidase_related"/>
    <property type="match status" value="1"/>
</dbReference>
<evidence type="ECO:0000313" key="4">
    <source>
        <dbReference type="Proteomes" id="UP000597444"/>
    </source>
</evidence>
<gene>
    <name evidence="3" type="ORF">KSF_067190</name>
</gene>
<name>A0A8J3ILE8_9CHLR</name>
<keyword evidence="4" id="KW-1185">Reference proteome</keyword>
<evidence type="ECO:0000313" key="3">
    <source>
        <dbReference type="EMBL" id="GHO96671.1"/>
    </source>
</evidence>
<dbReference type="Gene3D" id="3.40.50.850">
    <property type="entry name" value="Isochorismatase-like"/>
    <property type="match status" value="1"/>
</dbReference>
<evidence type="ECO:0000259" key="2">
    <source>
        <dbReference type="Pfam" id="PF00857"/>
    </source>
</evidence>
<accession>A0A8J3ILE8</accession>
<sequence length="179" mass="20019">MNMSRDTALVVIDVQVGMFEESDPVYQGKQLLARIHSLLEKARGADIPIIYVQHGSERADHPLKIGAAGWHIHPAIAPQQGDRIVQKRMPDAFYETDLQQVLHQLDVKKLVLAGIQTDLCVDTTCRRACSLDYDVTLVADAHSTWDRAPLTAEQIIAHHNALLGDWFATVKTEQDITFN</sequence>
<dbReference type="SUPFAM" id="SSF52499">
    <property type="entry name" value="Isochorismatase-like hydrolases"/>
    <property type="match status" value="1"/>
</dbReference>
<dbReference type="PANTHER" id="PTHR43540:SF14">
    <property type="entry name" value="ISOCHORISMATASE"/>
    <property type="match status" value="1"/>
</dbReference>
<dbReference type="EMBL" id="BNJK01000001">
    <property type="protein sequence ID" value="GHO96671.1"/>
    <property type="molecule type" value="Genomic_DNA"/>
</dbReference>
<protein>
    <submittedName>
        <fullName evidence="3">Isochorismatase</fullName>
    </submittedName>
</protein>
<dbReference type="InterPro" id="IPR000868">
    <property type="entry name" value="Isochorismatase-like_dom"/>
</dbReference>
<dbReference type="AlphaFoldDB" id="A0A8J3ILE8"/>
<comment type="caution">
    <text evidence="3">The sequence shown here is derived from an EMBL/GenBank/DDBJ whole genome shotgun (WGS) entry which is preliminary data.</text>
</comment>
<keyword evidence="1" id="KW-0378">Hydrolase</keyword>